<reference evidence="4 5" key="1">
    <citation type="submission" date="2024-01" db="EMBL/GenBank/DDBJ databases">
        <title>A draft genome for the cacao thread blight pathogen Marasmiellus scandens.</title>
        <authorList>
            <person name="Baruah I.K."/>
            <person name="Leung J."/>
            <person name="Bukari Y."/>
            <person name="Amoako-Attah I."/>
            <person name="Meinhardt L.W."/>
            <person name="Bailey B.A."/>
            <person name="Cohen S.P."/>
        </authorList>
    </citation>
    <scope>NUCLEOTIDE SEQUENCE [LARGE SCALE GENOMIC DNA]</scope>
    <source>
        <strain evidence="4 5">GH-19</strain>
    </source>
</reference>
<sequence length="367" mass="39774">MFQTSFSLIVLFLSIVVPLNTLAQQPSRPPAKCTDPRFTQLYNSQNQDPCAVATKVGQVCIADFSIPAIIPGESYGVTPEGDKNPCKCSSVYFSLVTICSACQDADTALWNIFTADCPAVYLQKFPFAIPSDLDIPHWAFLPLQSNGSIDVAAIQADRNPDVIGTSSSQTGTSTPTPTSSVPPTTTTVSSKSSTLSQAKKAGIIAGSVVGGLMLFGGIALGYWYMLRKRSSRKYLGDSEKDKEQDHYYEAKAVPYVVTTPVDPLPEKGQHIRAQPSESSFRESWLDSEDSSRRLTVTAVSEDAASRSSRYLSTSSSQYPTLTAPTSETASEQLESRDEVHALRVQVSMLTNTVNRLSQDIAPPAYNR</sequence>
<feature type="chain" id="PRO_5046539236" evidence="3">
    <location>
        <begin position="24"/>
        <end position="367"/>
    </location>
</feature>
<feature type="compositionally biased region" description="Low complexity" evidence="1">
    <location>
        <begin position="165"/>
        <end position="192"/>
    </location>
</feature>
<dbReference type="EMBL" id="JBANRG010000015">
    <property type="protein sequence ID" value="KAK7460668.1"/>
    <property type="molecule type" value="Genomic_DNA"/>
</dbReference>
<organism evidence="4 5">
    <name type="scientific">Marasmiellus scandens</name>
    <dbReference type="NCBI Taxonomy" id="2682957"/>
    <lineage>
        <taxon>Eukaryota</taxon>
        <taxon>Fungi</taxon>
        <taxon>Dikarya</taxon>
        <taxon>Basidiomycota</taxon>
        <taxon>Agaricomycotina</taxon>
        <taxon>Agaricomycetes</taxon>
        <taxon>Agaricomycetidae</taxon>
        <taxon>Agaricales</taxon>
        <taxon>Marasmiineae</taxon>
        <taxon>Omphalotaceae</taxon>
        <taxon>Marasmiellus</taxon>
    </lineage>
</organism>
<keyword evidence="5" id="KW-1185">Reference proteome</keyword>
<proteinExistence type="predicted"/>
<feature type="transmembrane region" description="Helical" evidence="2">
    <location>
        <begin position="201"/>
        <end position="225"/>
    </location>
</feature>
<evidence type="ECO:0000256" key="2">
    <source>
        <dbReference type="SAM" id="Phobius"/>
    </source>
</evidence>
<keyword evidence="2" id="KW-0812">Transmembrane</keyword>
<feature type="region of interest" description="Disordered" evidence="1">
    <location>
        <begin position="162"/>
        <end position="192"/>
    </location>
</feature>
<feature type="region of interest" description="Disordered" evidence="1">
    <location>
        <begin position="305"/>
        <end position="331"/>
    </location>
</feature>
<keyword evidence="2" id="KW-0472">Membrane</keyword>
<gene>
    <name evidence="4" type="ORF">VKT23_009383</name>
</gene>
<feature type="region of interest" description="Disordered" evidence="1">
    <location>
        <begin position="265"/>
        <end position="285"/>
    </location>
</feature>
<evidence type="ECO:0000256" key="3">
    <source>
        <dbReference type="SAM" id="SignalP"/>
    </source>
</evidence>
<feature type="compositionally biased region" description="Polar residues" evidence="1">
    <location>
        <begin position="317"/>
        <end position="331"/>
    </location>
</feature>
<accession>A0ABR1JJG2</accession>
<dbReference type="Proteomes" id="UP001498398">
    <property type="component" value="Unassembled WGS sequence"/>
</dbReference>
<keyword evidence="3" id="KW-0732">Signal</keyword>
<evidence type="ECO:0000313" key="5">
    <source>
        <dbReference type="Proteomes" id="UP001498398"/>
    </source>
</evidence>
<name>A0ABR1JJG2_9AGAR</name>
<feature type="compositionally biased region" description="Low complexity" evidence="1">
    <location>
        <begin position="305"/>
        <end position="316"/>
    </location>
</feature>
<comment type="caution">
    <text evidence="4">The sequence shown here is derived from an EMBL/GenBank/DDBJ whole genome shotgun (WGS) entry which is preliminary data.</text>
</comment>
<evidence type="ECO:0000313" key="4">
    <source>
        <dbReference type="EMBL" id="KAK7460668.1"/>
    </source>
</evidence>
<feature type="signal peptide" evidence="3">
    <location>
        <begin position="1"/>
        <end position="23"/>
    </location>
</feature>
<protein>
    <submittedName>
        <fullName evidence="4">Uncharacterized protein</fullName>
    </submittedName>
</protein>
<evidence type="ECO:0000256" key="1">
    <source>
        <dbReference type="SAM" id="MobiDB-lite"/>
    </source>
</evidence>
<keyword evidence="2" id="KW-1133">Transmembrane helix</keyword>